<accession>A0A4D6N142</accession>
<dbReference type="Proteomes" id="UP000501690">
    <property type="component" value="Linkage Group LG9"/>
</dbReference>
<dbReference type="PANTHER" id="PTHR31901:SF18">
    <property type="entry name" value="INDOLE-3-ACETIC ACID-AMIDO SYNTHETASE GH3.9-RELATED"/>
    <property type="match status" value="1"/>
</dbReference>
<gene>
    <name evidence="2" type="ORF">DEO72_LG9g1585</name>
</gene>
<evidence type="ECO:0000313" key="2">
    <source>
        <dbReference type="EMBL" id="QCE06571.1"/>
    </source>
</evidence>
<reference evidence="2 3" key="1">
    <citation type="submission" date="2019-04" db="EMBL/GenBank/DDBJ databases">
        <title>An improved genome assembly and genetic linkage map for asparagus bean, Vigna unguiculata ssp. sesquipedialis.</title>
        <authorList>
            <person name="Xia Q."/>
            <person name="Zhang R."/>
            <person name="Dong Y."/>
        </authorList>
    </citation>
    <scope>NUCLEOTIDE SEQUENCE [LARGE SCALE GENOMIC DNA]</scope>
    <source>
        <tissue evidence="2">Leaf</tissue>
    </source>
</reference>
<dbReference type="EMBL" id="CP039353">
    <property type="protein sequence ID" value="QCE06571.1"/>
    <property type="molecule type" value="Genomic_DNA"/>
</dbReference>
<dbReference type="AlphaFoldDB" id="A0A4D6N142"/>
<proteinExistence type="predicted"/>
<dbReference type="GO" id="GO:0005737">
    <property type="term" value="C:cytoplasm"/>
    <property type="evidence" value="ECO:0007669"/>
    <property type="project" value="TreeGrafter"/>
</dbReference>
<dbReference type="PANTHER" id="PTHR31901">
    <property type="entry name" value="GH3 DOMAIN-CONTAINING PROTEIN"/>
    <property type="match status" value="1"/>
</dbReference>
<feature type="domain" description="GH3 C-terminal" evidence="1">
    <location>
        <begin position="21"/>
        <end position="95"/>
    </location>
</feature>
<dbReference type="Pfam" id="PF23572">
    <property type="entry name" value="GH3_C"/>
    <property type="match status" value="1"/>
</dbReference>
<organism evidence="2 3">
    <name type="scientific">Vigna unguiculata</name>
    <name type="common">Cowpea</name>
    <dbReference type="NCBI Taxonomy" id="3917"/>
    <lineage>
        <taxon>Eukaryota</taxon>
        <taxon>Viridiplantae</taxon>
        <taxon>Streptophyta</taxon>
        <taxon>Embryophyta</taxon>
        <taxon>Tracheophyta</taxon>
        <taxon>Spermatophyta</taxon>
        <taxon>Magnoliopsida</taxon>
        <taxon>eudicotyledons</taxon>
        <taxon>Gunneridae</taxon>
        <taxon>Pentapetalae</taxon>
        <taxon>rosids</taxon>
        <taxon>fabids</taxon>
        <taxon>Fabales</taxon>
        <taxon>Fabaceae</taxon>
        <taxon>Papilionoideae</taxon>
        <taxon>50 kb inversion clade</taxon>
        <taxon>NPAAA clade</taxon>
        <taxon>indigoferoid/millettioid clade</taxon>
        <taxon>Phaseoleae</taxon>
        <taxon>Vigna</taxon>
    </lineage>
</organism>
<protein>
    <submittedName>
        <fullName evidence="2">Auxin responsive GH3 protein family</fullName>
    </submittedName>
</protein>
<dbReference type="InterPro" id="IPR055378">
    <property type="entry name" value="GH3_C"/>
</dbReference>
<keyword evidence="3" id="KW-1185">Reference proteome</keyword>
<evidence type="ECO:0000259" key="1">
    <source>
        <dbReference type="Pfam" id="PF23572"/>
    </source>
</evidence>
<sequence>MDGKKLEYKGEEAVKREAENENTVVVDGSVLEECCIAVEEQLDYIYKRCRSHDKSVGPLEIRVVEPGSFDSLMDLFISQGASINQYKTPRCIKSKKALKLLNSKVTASFFSPRDPKWVPKMC</sequence>
<dbReference type="InterPro" id="IPR004993">
    <property type="entry name" value="GH3"/>
</dbReference>
<evidence type="ECO:0000313" key="3">
    <source>
        <dbReference type="Proteomes" id="UP000501690"/>
    </source>
</evidence>
<dbReference type="GO" id="GO:0016881">
    <property type="term" value="F:acid-amino acid ligase activity"/>
    <property type="evidence" value="ECO:0007669"/>
    <property type="project" value="TreeGrafter"/>
</dbReference>
<name>A0A4D6N142_VIGUN</name>